<dbReference type="GeneID" id="64659943"/>
<feature type="region of interest" description="Disordered" evidence="1">
    <location>
        <begin position="128"/>
        <end position="152"/>
    </location>
</feature>
<evidence type="ECO:0000313" key="3">
    <source>
        <dbReference type="Proteomes" id="UP001195769"/>
    </source>
</evidence>
<dbReference type="Proteomes" id="UP001195769">
    <property type="component" value="Unassembled WGS sequence"/>
</dbReference>
<dbReference type="AlphaFoldDB" id="A0AAD4HJJ9"/>
<protein>
    <submittedName>
        <fullName evidence="2">Uncharacterized protein</fullName>
    </submittedName>
</protein>
<accession>A0AAD4HJJ9</accession>
<organism evidence="2 3">
    <name type="scientific">Suillus fuscotomentosus</name>
    <dbReference type="NCBI Taxonomy" id="1912939"/>
    <lineage>
        <taxon>Eukaryota</taxon>
        <taxon>Fungi</taxon>
        <taxon>Dikarya</taxon>
        <taxon>Basidiomycota</taxon>
        <taxon>Agaricomycotina</taxon>
        <taxon>Agaricomycetes</taxon>
        <taxon>Agaricomycetidae</taxon>
        <taxon>Boletales</taxon>
        <taxon>Suillineae</taxon>
        <taxon>Suillaceae</taxon>
        <taxon>Suillus</taxon>
    </lineage>
</organism>
<evidence type="ECO:0000256" key="1">
    <source>
        <dbReference type="SAM" id="MobiDB-lite"/>
    </source>
</evidence>
<comment type="caution">
    <text evidence="2">The sequence shown here is derived from an EMBL/GenBank/DDBJ whole genome shotgun (WGS) entry which is preliminary data.</text>
</comment>
<dbReference type="EMBL" id="JABBWK010000036">
    <property type="protein sequence ID" value="KAG1898887.1"/>
    <property type="molecule type" value="Genomic_DNA"/>
</dbReference>
<evidence type="ECO:0000313" key="2">
    <source>
        <dbReference type="EMBL" id="KAG1898887.1"/>
    </source>
</evidence>
<dbReference type="RefSeq" id="XP_041224463.1">
    <property type="nucleotide sequence ID" value="XM_041365645.1"/>
</dbReference>
<sequence length="417" mass="47336">MTIAHPLTGSRAFLTTETVHPLIVYVTHWQRLSRSHRTEMRSRLLSTSVPSFYLALEQYMASQHAAAVREGVSAAVQAYEEAVATASHAYEEAVKAFVYTYQGKSPAWMAKLPFEPFKRKAKEAIERSQEAKQSFERSKQEEKESSRSRAKAEETLTLGNAIQRSGSDEMFWLGMDISSYTSNFLFLLSNPRQERLEGANYSKELAAKQGAWALLSFLVNRLVVLKLLLILGSGSTEGCRKHFQNWSTSNYIRWCKQLATLCCPSLNSAAWKHISSLPTLFTDTVNFAPFRNLTGLFFYVKMAASTITVIQNSEFPSLEEFVLELWTLQLDFPRRCFKLDNNRLLEVMQVGYTSARWNQGMEKRLDLATDAVKIDNVESFQHTTLESSNLTRSRLADAKAIAYILFSTLPHIDQVTD</sequence>
<proteinExistence type="predicted"/>
<keyword evidence="3" id="KW-1185">Reference proteome</keyword>
<gene>
    <name evidence="2" type="ORF">F5891DRAFT_1173982</name>
</gene>
<name>A0AAD4HJJ9_9AGAM</name>
<reference evidence="2" key="1">
    <citation type="journal article" date="2020" name="New Phytol.">
        <title>Comparative genomics reveals dynamic genome evolution in host specialist ectomycorrhizal fungi.</title>
        <authorList>
            <person name="Lofgren L.A."/>
            <person name="Nguyen N.H."/>
            <person name="Vilgalys R."/>
            <person name="Ruytinx J."/>
            <person name="Liao H.L."/>
            <person name="Branco S."/>
            <person name="Kuo A."/>
            <person name="LaButti K."/>
            <person name="Lipzen A."/>
            <person name="Andreopoulos W."/>
            <person name="Pangilinan J."/>
            <person name="Riley R."/>
            <person name="Hundley H."/>
            <person name="Na H."/>
            <person name="Barry K."/>
            <person name="Grigoriev I.V."/>
            <person name="Stajich J.E."/>
            <person name="Kennedy P.G."/>
        </authorList>
    </citation>
    <scope>NUCLEOTIDE SEQUENCE</scope>
    <source>
        <strain evidence="2">FC203</strain>
    </source>
</reference>